<dbReference type="EMBL" id="FQXN01000006">
    <property type="protein sequence ID" value="SHH54565.1"/>
    <property type="molecule type" value="Genomic_DNA"/>
</dbReference>
<dbReference type="InterPro" id="IPR007156">
    <property type="entry name" value="MamQ_LemA"/>
</dbReference>
<dbReference type="Proteomes" id="UP000242592">
    <property type="component" value="Unassembled WGS sequence"/>
</dbReference>
<evidence type="ECO:0000256" key="4">
    <source>
        <dbReference type="ARBA" id="ARBA00022989"/>
    </source>
</evidence>
<keyword evidence="8" id="KW-1185">Reference proteome</keyword>
<dbReference type="PANTHER" id="PTHR34478:SF2">
    <property type="entry name" value="MEMBRANE PROTEIN"/>
    <property type="match status" value="1"/>
</dbReference>
<accession>A0A1M5TUS7</accession>
<evidence type="ECO:0000256" key="2">
    <source>
        <dbReference type="ARBA" id="ARBA00008854"/>
    </source>
</evidence>
<gene>
    <name evidence="7" type="ORF">SAMN02745199_1491</name>
</gene>
<comment type="similarity">
    <text evidence="2">Belongs to the LemA family.</text>
</comment>
<evidence type="ECO:0000256" key="5">
    <source>
        <dbReference type="ARBA" id="ARBA00023136"/>
    </source>
</evidence>
<sequence length="179" mass="21031">MIWFIVILVIFIYFVITYNGLVKLKKFVENAWSQIDVQLKRRHDLIPNLVNSVKGYMKFEQETLEKVMQARAAAISSKDITKKIESENELTGLLSRLLAVVENYPDLKASENVNQLMEELRKTEDKIAYARQFYNDIVMKYNTKISVFPTNIVAKIFNFKEKPFFNIEKEEKEVPKVKI</sequence>
<evidence type="ECO:0000313" key="8">
    <source>
        <dbReference type="Proteomes" id="UP000242592"/>
    </source>
</evidence>
<evidence type="ECO:0000256" key="6">
    <source>
        <dbReference type="SAM" id="Phobius"/>
    </source>
</evidence>
<evidence type="ECO:0000313" key="7">
    <source>
        <dbReference type="EMBL" id="SHH54565.1"/>
    </source>
</evidence>
<keyword evidence="4 6" id="KW-1133">Transmembrane helix</keyword>
<feature type="transmembrane region" description="Helical" evidence="6">
    <location>
        <begin position="6"/>
        <end position="24"/>
    </location>
</feature>
<proteinExistence type="inferred from homology"/>
<evidence type="ECO:0000256" key="1">
    <source>
        <dbReference type="ARBA" id="ARBA00004167"/>
    </source>
</evidence>
<comment type="subcellular location">
    <subcellularLocation>
        <location evidence="1">Membrane</location>
        <topology evidence="1">Single-pass membrane protein</topology>
    </subcellularLocation>
</comment>
<keyword evidence="3 6" id="KW-0812">Transmembrane</keyword>
<reference evidence="8" key="1">
    <citation type="submission" date="2016-11" db="EMBL/GenBank/DDBJ databases">
        <authorList>
            <person name="Varghese N."/>
            <person name="Submissions S."/>
        </authorList>
    </citation>
    <scope>NUCLEOTIDE SEQUENCE [LARGE SCALE GENOMIC DNA]</scope>
    <source>
        <strain evidence="8">DSM 15807</strain>
    </source>
</reference>
<name>A0A1M5TUS7_9BACT</name>
<organism evidence="7 8">
    <name type="scientific">Thermosipho atlanticus DSM 15807</name>
    <dbReference type="NCBI Taxonomy" id="1123380"/>
    <lineage>
        <taxon>Bacteria</taxon>
        <taxon>Thermotogati</taxon>
        <taxon>Thermotogota</taxon>
        <taxon>Thermotogae</taxon>
        <taxon>Thermotogales</taxon>
        <taxon>Fervidobacteriaceae</taxon>
        <taxon>Thermosipho</taxon>
    </lineage>
</organism>
<dbReference type="Pfam" id="PF04011">
    <property type="entry name" value="LemA"/>
    <property type="match status" value="1"/>
</dbReference>
<evidence type="ECO:0000256" key="3">
    <source>
        <dbReference type="ARBA" id="ARBA00022692"/>
    </source>
</evidence>
<dbReference type="PANTHER" id="PTHR34478">
    <property type="entry name" value="PROTEIN LEMA"/>
    <property type="match status" value="1"/>
</dbReference>
<protein>
    <submittedName>
        <fullName evidence="7">LemA protein</fullName>
    </submittedName>
</protein>
<dbReference type="AlphaFoldDB" id="A0A1M5TUS7"/>
<dbReference type="InterPro" id="IPR023353">
    <property type="entry name" value="LemA-like_dom_sf"/>
</dbReference>
<dbReference type="GO" id="GO:0016020">
    <property type="term" value="C:membrane"/>
    <property type="evidence" value="ECO:0007669"/>
    <property type="project" value="UniProtKB-SubCell"/>
</dbReference>
<dbReference type="OrthoDB" id="9804152at2"/>
<dbReference type="Gene3D" id="1.20.1440.20">
    <property type="entry name" value="LemA-like domain"/>
    <property type="match status" value="1"/>
</dbReference>
<dbReference type="SUPFAM" id="SSF140478">
    <property type="entry name" value="LemA-like"/>
    <property type="match status" value="1"/>
</dbReference>
<keyword evidence="5 6" id="KW-0472">Membrane</keyword>
<dbReference type="RefSeq" id="WP_073073706.1">
    <property type="nucleotide sequence ID" value="NZ_FQXN01000006.1"/>
</dbReference>